<dbReference type="PROSITE" id="PS51257">
    <property type="entry name" value="PROKAR_LIPOPROTEIN"/>
    <property type="match status" value="1"/>
</dbReference>
<evidence type="ECO:0000313" key="3">
    <source>
        <dbReference type="Proteomes" id="UP000051950"/>
    </source>
</evidence>
<dbReference type="InterPro" id="IPR025970">
    <property type="entry name" value="SusE"/>
</dbReference>
<reference evidence="2 3" key="1">
    <citation type="submission" date="2015-11" db="EMBL/GenBank/DDBJ databases">
        <title>Sequence of Pedobacter ginsenosidimutans.</title>
        <authorList>
            <person name="Carson E."/>
            <person name="Keyser V."/>
            <person name="Newman J."/>
            <person name="Miller J."/>
        </authorList>
    </citation>
    <scope>NUCLEOTIDE SEQUENCE [LARGE SCALE GENOMIC DNA]</scope>
    <source>
        <strain evidence="2 3">KACC 14530</strain>
    </source>
</reference>
<dbReference type="RefSeq" id="WP_057933360.1">
    <property type="nucleotide sequence ID" value="NZ_LMZQ01000013.1"/>
</dbReference>
<dbReference type="Gene3D" id="2.60.40.3620">
    <property type="match status" value="1"/>
</dbReference>
<keyword evidence="3" id="KW-1185">Reference proteome</keyword>
<name>A0A0T5VM30_9SPHI</name>
<gene>
    <name evidence="2" type="ORF">ASU31_16405</name>
</gene>
<evidence type="ECO:0000313" key="2">
    <source>
        <dbReference type="EMBL" id="KRT14902.1"/>
    </source>
</evidence>
<dbReference type="AlphaFoldDB" id="A0A0T5VM30"/>
<dbReference type="Pfam" id="PF14292">
    <property type="entry name" value="SusE"/>
    <property type="match status" value="1"/>
</dbReference>
<evidence type="ECO:0000259" key="1">
    <source>
        <dbReference type="Pfam" id="PF14292"/>
    </source>
</evidence>
<dbReference type="OrthoDB" id="975117at2"/>
<dbReference type="Proteomes" id="UP000051950">
    <property type="component" value="Unassembled WGS sequence"/>
</dbReference>
<accession>A0A0T5VM30</accession>
<protein>
    <recommendedName>
        <fullName evidence="1">SusE outer membrane protein domain-containing protein</fullName>
    </recommendedName>
</protein>
<sequence>MKQLSIQIIYTLLLISLFFGCKKEESTNIVMPPNAGSLAFKSSVASVVLTSANDAVQVATFSFKAANFGASVIPTYSLEFDVPADTVGANAWANAVIVKLTAGTFEKAYLGADFNSLLANQLLLPTGVISTVVVRLKAEVTQNTGTASTIKPIYSSLTMTVNPYKATIEYPALMVKGGNSWKTPTARTNGFVLTSAKFNSKYEGYLNLPNADGYGGDAFQLVSTKDASKVYGWGGTSTTMSLTGGNLYLTPAPAYMKVNADVDALTITYTPVKFFISGDDNAWSTSSTPLIYNAATGKWVAANVSLTAGKTFVFTCNGGYDISYKVDANGALVYAGAPTWGGINIPVTKTGIFTVTLDLSAGDGNYTYSIK</sequence>
<organism evidence="2 3">
    <name type="scientific">Pedobacter ginsenosidimutans</name>
    <dbReference type="NCBI Taxonomy" id="687842"/>
    <lineage>
        <taxon>Bacteria</taxon>
        <taxon>Pseudomonadati</taxon>
        <taxon>Bacteroidota</taxon>
        <taxon>Sphingobacteriia</taxon>
        <taxon>Sphingobacteriales</taxon>
        <taxon>Sphingobacteriaceae</taxon>
        <taxon>Pedobacter</taxon>
    </lineage>
</organism>
<dbReference type="STRING" id="687842.ASU31_16405"/>
<dbReference type="EMBL" id="LMZQ01000013">
    <property type="protein sequence ID" value="KRT14902.1"/>
    <property type="molecule type" value="Genomic_DNA"/>
</dbReference>
<proteinExistence type="predicted"/>
<feature type="domain" description="SusE outer membrane protein" evidence="1">
    <location>
        <begin position="24"/>
        <end position="137"/>
    </location>
</feature>
<comment type="caution">
    <text evidence="2">The sequence shown here is derived from an EMBL/GenBank/DDBJ whole genome shotgun (WGS) entry which is preliminary data.</text>
</comment>